<dbReference type="PANTHER" id="PTHR36698">
    <property type="entry name" value="BLL5892 PROTEIN"/>
    <property type="match status" value="1"/>
</dbReference>
<dbReference type="EMBL" id="MLJW01000694">
    <property type="protein sequence ID" value="OIQ83541.1"/>
    <property type="molecule type" value="Genomic_DNA"/>
</dbReference>
<comment type="caution">
    <text evidence="3">The sequence shown here is derived from an EMBL/GenBank/DDBJ whole genome shotgun (WGS) entry which is preliminary data.</text>
</comment>
<protein>
    <submittedName>
        <fullName evidence="3">Mce related protein</fullName>
    </submittedName>
</protein>
<evidence type="ECO:0000259" key="2">
    <source>
        <dbReference type="Pfam" id="PF02470"/>
    </source>
</evidence>
<name>A0A1J5R5V3_9ZZZZ</name>
<keyword evidence="1" id="KW-1133">Transmembrane helix</keyword>
<accession>A0A1J5R5V3</accession>
<gene>
    <name evidence="3" type="ORF">GALL_346660</name>
</gene>
<organism evidence="3">
    <name type="scientific">mine drainage metagenome</name>
    <dbReference type="NCBI Taxonomy" id="410659"/>
    <lineage>
        <taxon>unclassified sequences</taxon>
        <taxon>metagenomes</taxon>
        <taxon>ecological metagenomes</taxon>
    </lineage>
</organism>
<keyword evidence="1" id="KW-0472">Membrane</keyword>
<reference evidence="3" key="1">
    <citation type="submission" date="2016-10" db="EMBL/GenBank/DDBJ databases">
        <title>Sequence of Gallionella enrichment culture.</title>
        <authorList>
            <person name="Poehlein A."/>
            <person name="Muehling M."/>
            <person name="Daniel R."/>
        </authorList>
    </citation>
    <scope>NUCLEOTIDE SEQUENCE</scope>
</reference>
<evidence type="ECO:0000313" key="3">
    <source>
        <dbReference type="EMBL" id="OIQ83541.1"/>
    </source>
</evidence>
<proteinExistence type="predicted"/>
<dbReference type="PANTHER" id="PTHR36698:SF2">
    <property type="entry name" value="MCE_MLAD DOMAIN-CONTAINING PROTEIN"/>
    <property type="match status" value="1"/>
</dbReference>
<keyword evidence="1" id="KW-0812">Transmembrane</keyword>
<dbReference type="InterPro" id="IPR003399">
    <property type="entry name" value="Mce/MlaD"/>
</dbReference>
<evidence type="ECO:0000256" key="1">
    <source>
        <dbReference type="SAM" id="Phobius"/>
    </source>
</evidence>
<dbReference type="AlphaFoldDB" id="A0A1J5R5V3"/>
<sequence length="322" mass="34244">MESRVNYTAVGAFVVLLGLALAGAIWWLAQAHQHGDTDHYLIYATDNVNGLRTSSDVLYRGVRVGRVASISIDPNNPALVRIEIDLARGVPVRTDTVAQLSPQGVTGLSVINLSGGHSTQPLLARPGQPEPVIPYAPSVFSRLEGGLDTVTVTLSRISSRLDELLSPANVRAVSGTLRHLNELSGTLAAHRDDLGATLVQLRQASAQLVALGAHGEQLSAQGRELLLQLDTDARQLQRTLDAVDAAAASWHDAGAGASQLARNGNRALDRLQQRTLPGVDRLGDRLGQLSEQLTELVRSLRANPAQLLYGVPQPPPGPGESR</sequence>
<feature type="transmembrane region" description="Helical" evidence="1">
    <location>
        <begin position="7"/>
        <end position="29"/>
    </location>
</feature>
<feature type="domain" description="Mce/MlaD" evidence="2">
    <location>
        <begin position="40"/>
        <end position="116"/>
    </location>
</feature>
<dbReference type="Pfam" id="PF02470">
    <property type="entry name" value="MlaD"/>
    <property type="match status" value="1"/>
</dbReference>